<dbReference type="EMBL" id="BAAACG010000001">
    <property type="protein sequence ID" value="GAA0732035.1"/>
    <property type="molecule type" value="Genomic_DNA"/>
</dbReference>
<evidence type="ECO:0000313" key="4">
    <source>
        <dbReference type="Proteomes" id="UP001501510"/>
    </source>
</evidence>
<dbReference type="Proteomes" id="UP001501510">
    <property type="component" value="Unassembled WGS sequence"/>
</dbReference>
<dbReference type="InterPro" id="IPR050627">
    <property type="entry name" value="Nitroreductase/BluB"/>
</dbReference>
<evidence type="ECO:0000313" key="3">
    <source>
        <dbReference type="EMBL" id="GAA0732035.1"/>
    </source>
</evidence>
<accession>A0ABP3UJ54</accession>
<gene>
    <name evidence="3" type="ORF">GCM10008906_01190</name>
</gene>
<feature type="domain" description="Nitroreductase" evidence="2">
    <location>
        <begin position="10"/>
        <end position="168"/>
    </location>
</feature>
<dbReference type="InterPro" id="IPR000415">
    <property type="entry name" value="Nitroreductase-like"/>
</dbReference>
<proteinExistence type="predicted"/>
<reference evidence="4" key="1">
    <citation type="journal article" date="2019" name="Int. J. Syst. Evol. Microbiol.">
        <title>The Global Catalogue of Microorganisms (GCM) 10K type strain sequencing project: providing services to taxonomists for standard genome sequencing and annotation.</title>
        <authorList>
            <consortium name="The Broad Institute Genomics Platform"/>
            <consortium name="The Broad Institute Genome Sequencing Center for Infectious Disease"/>
            <person name="Wu L."/>
            <person name="Ma J."/>
        </authorList>
    </citation>
    <scope>NUCLEOTIDE SEQUENCE [LARGE SCALE GENOMIC DNA]</scope>
    <source>
        <strain evidence="4">JCM 1407</strain>
    </source>
</reference>
<dbReference type="PANTHER" id="PTHR23026:SF125">
    <property type="entry name" value="OXYGEN-INSENSITIVE NAD(P)H NITROREDUCTASE"/>
    <property type="match status" value="1"/>
</dbReference>
<comment type="caution">
    <text evidence="3">The sequence shown here is derived from an EMBL/GenBank/DDBJ whole genome shotgun (WGS) entry which is preliminary data.</text>
</comment>
<dbReference type="PANTHER" id="PTHR23026">
    <property type="entry name" value="NADPH NITROREDUCTASE"/>
    <property type="match status" value="1"/>
</dbReference>
<evidence type="ECO:0000256" key="1">
    <source>
        <dbReference type="ARBA" id="ARBA00023027"/>
    </source>
</evidence>
<keyword evidence="4" id="KW-1185">Reference proteome</keyword>
<protein>
    <submittedName>
        <fullName evidence="3">Nitroreductase</fullName>
    </submittedName>
</protein>
<dbReference type="Gene3D" id="3.40.109.10">
    <property type="entry name" value="NADH Oxidase"/>
    <property type="match status" value="1"/>
</dbReference>
<evidence type="ECO:0000259" key="2">
    <source>
        <dbReference type="Pfam" id="PF00881"/>
    </source>
</evidence>
<name>A0ABP3UJ54_9CLOT</name>
<keyword evidence="1" id="KW-0520">NAD</keyword>
<sequence>MIMNDTLKAIMERRTTRKFKEDQIKEEEINTILKAGMYAPSAHNDQPWNFTVIQNKDLLNELNKESKEIAKTFPNETIKKMGHNEKLNIFYGAPTIIVISGRENAMMPQIDCAAATENMLIAAESLDIGGCWNGIVGFLFDSNKVEIYKEKLGIPEGYRPYYAIALGYKKVKITKALPRKENSIQYIK</sequence>
<dbReference type="SUPFAM" id="SSF55469">
    <property type="entry name" value="FMN-dependent nitroreductase-like"/>
    <property type="match status" value="1"/>
</dbReference>
<dbReference type="Pfam" id="PF00881">
    <property type="entry name" value="Nitroreductase"/>
    <property type="match status" value="1"/>
</dbReference>
<organism evidence="3 4">
    <name type="scientific">Clostridium oceanicum</name>
    <dbReference type="NCBI Taxonomy" id="1543"/>
    <lineage>
        <taxon>Bacteria</taxon>
        <taxon>Bacillati</taxon>
        <taxon>Bacillota</taxon>
        <taxon>Clostridia</taxon>
        <taxon>Eubacteriales</taxon>
        <taxon>Clostridiaceae</taxon>
        <taxon>Clostridium</taxon>
    </lineage>
</organism>
<dbReference type="InterPro" id="IPR029479">
    <property type="entry name" value="Nitroreductase"/>
</dbReference>